<evidence type="ECO:0000313" key="3">
    <source>
        <dbReference type="EMBL" id="CAI5733154.1"/>
    </source>
</evidence>
<dbReference type="Proteomes" id="UP001159659">
    <property type="component" value="Unassembled WGS sequence"/>
</dbReference>
<gene>
    <name evidence="2" type="ORF">PFR001_LOCUS4232</name>
    <name evidence="3" type="ORF">PFR002_LOCUS7100</name>
</gene>
<feature type="compositionally biased region" description="Low complexity" evidence="1">
    <location>
        <begin position="82"/>
        <end position="106"/>
    </location>
</feature>
<organism evidence="3 5">
    <name type="scientific">Peronospora farinosa</name>
    <dbReference type="NCBI Taxonomy" id="134698"/>
    <lineage>
        <taxon>Eukaryota</taxon>
        <taxon>Sar</taxon>
        <taxon>Stramenopiles</taxon>
        <taxon>Oomycota</taxon>
        <taxon>Peronosporomycetes</taxon>
        <taxon>Peronosporales</taxon>
        <taxon>Peronosporaceae</taxon>
        <taxon>Peronospora</taxon>
    </lineage>
</organism>
<proteinExistence type="predicted"/>
<evidence type="ECO:0000313" key="4">
    <source>
        <dbReference type="Proteomes" id="UP001157938"/>
    </source>
</evidence>
<keyword evidence="4" id="KW-1185">Reference proteome</keyword>
<sequence>MSSRSSRPPAVVTNETVVSSPAPDSGHQPPSVAPTPRAGVRNPPPAAPSGRSDGPTTPSATLPGRGTGREAPTSTPHGRGAGRVASSAAPSGRGAGRVASSAAPSGRGAGQLPVSAAPPGRGIGRRAPDSVPRAQRVGRYVPSDSLFQALEEAAANNAPAAEFRAIALRDVQRSRVAVSEKFKLFIPCGAVAASLQLDEVMLSIHMEDQSALWKDSLPTLCDFIRIPSKGIRFTCTSRDVAVKLGGSSVRIFGAQHIIKKFSLYERLYTLNLTRIPSDLDDALIFDFFATRGLHVLVTATHQVGGMTSRDRTVWCTTEECPSALFLPDGSALREIYFDGFADPVFVQHKQRSLNTKPPSLIKRDLDRMATAEAQRAASRAAAVVASGPRVASTASTASSSPQSIGASPASVAVDPDDVRLDIVKPEASASLLDWTVVTRPIVCSQPESRPPATAITCGASLLKDERMVFGIPAPPTDFELAFAEDCQDVDVDVFLDGDATIAPVTPSCEVGQLIASHSLLTVSRTKMKRSRFKGLASGAQTDFLSVGDPEGRLASITAQPLIIAPVLHDLTPESTRVVVEHAVLRAYSGFPAVTHTTSRQLAPRIRVDFPDGSPAADEILAHVYPSTPQREMAQAYASVDLFFRTHASRIYNDPFKVGTIAGLKAPDCLPYSDFILWSDTVLHALCHSDFTEGLEGTLPFHVEASLALIRSTSDDDMASDSESSETSSDGMQAL</sequence>
<feature type="compositionally biased region" description="Low complexity" evidence="1">
    <location>
        <begin position="724"/>
        <end position="734"/>
    </location>
</feature>
<accession>A0AAV0U8Q4</accession>
<reference evidence="2 4" key="1">
    <citation type="submission" date="2021-11" db="EMBL/GenBank/DDBJ databases">
        <authorList>
            <person name="Islam A."/>
            <person name="Islam S."/>
            <person name="Flora M.S."/>
            <person name="Rahman M."/>
            <person name="Ziaur R.M."/>
            <person name="Epstein J.H."/>
            <person name="Hassan M."/>
            <person name="Klassen M."/>
            <person name="Woodard K."/>
            <person name="Webb A."/>
            <person name="Webby R.J."/>
            <person name="El Zowalaty M.E."/>
        </authorList>
    </citation>
    <scope>NUCLEOTIDE SEQUENCE [LARGE SCALE GENOMIC DNA]</scope>
    <source>
        <strain evidence="2">Pf1</strain>
    </source>
</reference>
<evidence type="ECO:0000256" key="1">
    <source>
        <dbReference type="SAM" id="MobiDB-lite"/>
    </source>
</evidence>
<dbReference type="EMBL" id="CANTFK010000909">
    <property type="protein sequence ID" value="CAI5733154.1"/>
    <property type="molecule type" value="Genomic_DNA"/>
</dbReference>
<protein>
    <submittedName>
        <fullName evidence="3">Uncharacterized protein</fullName>
    </submittedName>
</protein>
<evidence type="ECO:0000313" key="2">
    <source>
        <dbReference type="EMBL" id="CAH0488767.1"/>
    </source>
</evidence>
<comment type="caution">
    <text evidence="3">The sequence shown here is derived from an EMBL/GenBank/DDBJ whole genome shotgun (WGS) entry which is preliminary data.</text>
</comment>
<feature type="compositionally biased region" description="Acidic residues" evidence="1">
    <location>
        <begin position="714"/>
        <end position="723"/>
    </location>
</feature>
<evidence type="ECO:0000313" key="5">
    <source>
        <dbReference type="Proteomes" id="UP001159659"/>
    </source>
</evidence>
<dbReference type="EMBL" id="CAKLBC010000859">
    <property type="protein sequence ID" value="CAH0488767.1"/>
    <property type="molecule type" value="Genomic_DNA"/>
</dbReference>
<feature type="region of interest" description="Disordered" evidence="1">
    <location>
        <begin position="713"/>
        <end position="734"/>
    </location>
</feature>
<feature type="region of interest" description="Disordered" evidence="1">
    <location>
        <begin position="1"/>
        <end position="136"/>
    </location>
</feature>
<dbReference type="AlphaFoldDB" id="A0AAV0U8Q4"/>
<reference evidence="3" key="2">
    <citation type="submission" date="2022-12" db="EMBL/GenBank/DDBJ databases">
        <authorList>
            <person name="Webb A."/>
        </authorList>
    </citation>
    <scope>NUCLEOTIDE SEQUENCE</scope>
    <source>
        <strain evidence="3">Pf2</strain>
    </source>
</reference>
<name>A0AAV0U8Q4_9STRA</name>
<dbReference type="Proteomes" id="UP001157938">
    <property type="component" value="Unassembled WGS sequence"/>
</dbReference>